<sequence>MLNYLSTIIKNFYCLMMDINVNQYDKILEHQNRYLEIKSIAESSLEENNIIKNILIKYLYGDFIILVFEDDLDHNILIFEDINYEKSKLLRYFFEKKNFLKKNKYKIHLNYEKKYLNFLLKYLIYSDNSINNSFKYNNGLISCVFEDNFLNQLIFNLNYEELIDLQMYIDYFEIQCLDTKISVIINLIKNAITEKKGLINVKEVLSTYL</sequence>
<reference evidence="1" key="1">
    <citation type="submission" date="2018-05" db="EMBL/GenBank/DDBJ databases">
        <authorList>
            <person name="Lanie J.A."/>
            <person name="Ng W.-L."/>
            <person name="Kazmierczak K.M."/>
            <person name="Andrzejewski T.M."/>
            <person name="Davidsen T.M."/>
            <person name="Wayne K.J."/>
            <person name="Tettelin H."/>
            <person name="Glass J.I."/>
            <person name="Rusch D."/>
            <person name="Podicherti R."/>
            <person name="Tsui H.-C.T."/>
            <person name="Winkler M.E."/>
        </authorList>
    </citation>
    <scope>NUCLEOTIDE SEQUENCE</scope>
</reference>
<proteinExistence type="predicted"/>
<dbReference type="AlphaFoldDB" id="A0A381TP91"/>
<name>A0A381TP91_9ZZZZ</name>
<evidence type="ECO:0000313" key="1">
    <source>
        <dbReference type="EMBL" id="SVA17896.1"/>
    </source>
</evidence>
<dbReference type="EMBL" id="UINC01004931">
    <property type="protein sequence ID" value="SVA17896.1"/>
    <property type="molecule type" value="Genomic_DNA"/>
</dbReference>
<organism evidence="1">
    <name type="scientific">marine metagenome</name>
    <dbReference type="NCBI Taxonomy" id="408172"/>
    <lineage>
        <taxon>unclassified sequences</taxon>
        <taxon>metagenomes</taxon>
        <taxon>ecological metagenomes</taxon>
    </lineage>
</organism>
<gene>
    <name evidence="1" type="ORF">METZ01_LOCUS70750</name>
</gene>
<accession>A0A381TP91</accession>
<protein>
    <submittedName>
        <fullName evidence="1">Uncharacterized protein</fullName>
    </submittedName>
</protein>